<gene>
    <name evidence="1" type="ORF">CLUMA_CG014132</name>
</gene>
<sequence>MSENALTDRRTQPQYFKQTSEHKGFLVLSLKALRLHGDDYSQVSPQIFIRLRKRELKSLTLRKKGSYKESFRPYLILKTIDYFCRLPSY</sequence>
<keyword evidence="2" id="KW-1185">Reference proteome</keyword>
<dbReference type="AlphaFoldDB" id="A0A1J1IQX0"/>
<evidence type="ECO:0000313" key="2">
    <source>
        <dbReference type="Proteomes" id="UP000183832"/>
    </source>
</evidence>
<evidence type="ECO:0000313" key="1">
    <source>
        <dbReference type="EMBL" id="CRL00881.1"/>
    </source>
</evidence>
<reference evidence="1 2" key="1">
    <citation type="submission" date="2015-04" db="EMBL/GenBank/DDBJ databases">
        <authorList>
            <person name="Syromyatnikov M.Y."/>
            <person name="Popov V.N."/>
        </authorList>
    </citation>
    <scope>NUCLEOTIDE SEQUENCE [LARGE SCALE GENOMIC DNA]</scope>
</reference>
<accession>A0A1J1IQX0</accession>
<dbReference type="Proteomes" id="UP000183832">
    <property type="component" value="Unassembled WGS sequence"/>
</dbReference>
<protein>
    <submittedName>
        <fullName evidence="1">CLUMA_CG014132, isoform A</fullName>
    </submittedName>
</protein>
<proteinExistence type="predicted"/>
<dbReference type="EMBL" id="CVRI01000054">
    <property type="protein sequence ID" value="CRL00881.1"/>
    <property type="molecule type" value="Genomic_DNA"/>
</dbReference>
<organism evidence="1 2">
    <name type="scientific">Clunio marinus</name>
    <dbReference type="NCBI Taxonomy" id="568069"/>
    <lineage>
        <taxon>Eukaryota</taxon>
        <taxon>Metazoa</taxon>
        <taxon>Ecdysozoa</taxon>
        <taxon>Arthropoda</taxon>
        <taxon>Hexapoda</taxon>
        <taxon>Insecta</taxon>
        <taxon>Pterygota</taxon>
        <taxon>Neoptera</taxon>
        <taxon>Endopterygota</taxon>
        <taxon>Diptera</taxon>
        <taxon>Nematocera</taxon>
        <taxon>Chironomoidea</taxon>
        <taxon>Chironomidae</taxon>
        <taxon>Clunio</taxon>
    </lineage>
</organism>
<name>A0A1J1IQX0_9DIPT</name>